<sequence>MLDTTPLTTAVDRIADRLRALPQSALRRGAAAEGLALARDLAVRAQRLEFPGEPPRPMPDAGVFAVGDQVAVAGADLVEALRRLPTAEAEPLLAEAVTEVAAATRRIG</sequence>
<evidence type="ECO:0000313" key="2">
    <source>
        <dbReference type="Proteomes" id="UP000477722"/>
    </source>
</evidence>
<evidence type="ECO:0000313" key="1">
    <source>
        <dbReference type="EMBL" id="NGO70923.1"/>
    </source>
</evidence>
<keyword evidence="2" id="KW-1185">Reference proteome</keyword>
<dbReference type="Proteomes" id="UP000477722">
    <property type="component" value="Unassembled WGS sequence"/>
</dbReference>
<dbReference type="RefSeq" id="WP_165300574.1">
    <property type="nucleotide sequence ID" value="NZ_JAAKZZ010000245.1"/>
</dbReference>
<dbReference type="EMBL" id="JAAKZZ010000245">
    <property type="protein sequence ID" value="NGO70923.1"/>
    <property type="molecule type" value="Genomic_DNA"/>
</dbReference>
<name>A0A6G4X0Z2_9ACTN</name>
<accession>A0A6G4X0Z2</accession>
<organism evidence="1 2">
    <name type="scientific">Streptomyces boncukensis</name>
    <dbReference type="NCBI Taxonomy" id="2711219"/>
    <lineage>
        <taxon>Bacteria</taxon>
        <taxon>Bacillati</taxon>
        <taxon>Actinomycetota</taxon>
        <taxon>Actinomycetes</taxon>
        <taxon>Kitasatosporales</taxon>
        <taxon>Streptomycetaceae</taxon>
        <taxon>Streptomyces</taxon>
    </lineage>
</organism>
<proteinExistence type="predicted"/>
<dbReference type="AlphaFoldDB" id="A0A6G4X0Z2"/>
<protein>
    <submittedName>
        <fullName evidence="1">Uncharacterized protein</fullName>
    </submittedName>
</protein>
<reference evidence="1 2" key="1">
    <citation type="submission" date="2020-02" db="EMBL/GenBank/DDBJ databases">
        <title>Whole-genome analyses of novel actinobacteria.</title>
        <authorList>
            <person name="Sahin N."/>
            <person name="Tatar D."/>
        </authorList>
    </citation>
    <scope>NUCLEOTIDE SEQUENCE [LARGE SCALE GENOMIC DNA]</scope>
    <source>
        <strain evidence="1 2">SB3404</strain>
    </source>
</reference>
<gene>
    <name evidence="1" type="ORF">G5C65_21700</name>
</gene>
<comment type="caution">
    <text evidence="1">The sequence shown here is derived from an EMBL/GenBank/DDBJ whole genome shotgun (WGS) entry which is preliminary data.</text>
</comment>